<dbReference type="HOGENOM" id="CLU_053011_0_0_1"/>
<dbReference type="EMBL" id="KN846985">
    <property type="protein sequence ID" value="KIW94364.1"/>
    <property type="molecule type" value="Genomic_DNA"/>
</dbReference>
<gene>
    <name evidence="1" type="ORF">Z519_04340</name>
</gene>
<dbReference type="AlphaFoldDB" id="A0A0D2IC46"/>
<dbReference type="VEuPathDB" id="FungiDB:Z519_04340"/>
<name>A0A0D2IC46_CLAB1</name>
<dbReference type="GeneID" id="27697268"/>
<organism evidence="1 2">
    <name type="scientific">Cladophialophora bantiana (strain ATCC 10958 / CBS 173.52 / CDC B-1940 / NIH 8579)</name>
    <name type="common">Xylohypha bantiana</name>
    <dbReference type="NCBI Taxonomy" id="1442370"/>
    <lineage>
        <taxon>Eukaryota</taxon>
        <taxon>Fungi</taxon>
        <taxon>Dikarya</taxon>
        <taxon>Ascomycota</taxon>
        <taxon>Pezizomycotina</taxon>
        <taxon>Eurotiomycetes</taxon>
        <taxon>Chaetothyriomycetidae</taxon>
        <taxon>Chaetothyriales</taxon>
        <taxon>Herpotrichiellaceae</taxon>
        <taxon>Cladophialophora</taxon>
    </lineage>
</organism>
<dbReference type="Gene3D" id="2.60.120.620">
    <property type="entry name" value="q2cbj1_9rhob like domain"/>
    <property type="match status" value="1"/>
</dbReference>
<dbReference type="SUPFAM" id="SSF51197">
    <property type="entry name" value="Clavaminate synthase-like"/>
    <property type="match status" value="1"/>
</dbReference>
<reference evidence="1" key="1">
    <citation type="submission" date="2015-01" db="EMBL/GenBank/DDBJ databases">
        <title>The Genome Sequence of Cladophialophora bantiana CBS 173.52.</title>
        <authorList>
            <consortium name="The Broad Institute Genomics Platform"/>
            <person name="Cuomo C."/>
            <person name="de Hoog S."/>
            <person name="Gorbushina A."/>
            <person name="Stielow B."/>
            <person name="Teixiera M."/>
            <person name="Abouelleil A."/>
            <person name="Chapman S.B."/>
            <person name="Priest M."/>
            <person name="Young S.K."/>
            <person name="Wortman J."/>
            <person name="Nusbaum C."/>
            <person name="Birren B."/>
        </authorList>
    </citation>
    <scope>NUCLEOTIDE SEQUENCE [LARGE SCALE GENOMIC DNA]</scope>
    <source>
        <strain evidence="1">CBS 173.52</strain>
    </source>
</reference>
<protein>
    <recommendedName>
        <fullName evidence="3">Phytanoyl-CoA dioxygenase</fullName>
    </recommendedName>
</protein>
<dbReference type="Proteomes" id="UP000053789">
    <property type="component" value="Unassembled WGS sequence"/>
</dbReference>
<proteinExistence type="predicted"/>
<evidence type="ECO:0008006" key="3">
    <source>
        <dbReference type="Google" id="ProtNLM"/>
    </source>
</evidence>
<dbReference type="OrthoDB" id="4664297at2759"/>
<keyword evidence="2" id="KW-1185">Reference proteome</keyword>
<evidence type="ECO:0000313" key="2">
    <source>
        <dbReference type="Proteomes" id="UP000053789"/>
    </source>
</evidence>
<dbReference type="RefSeq" id="XP_016621033.1">
    <property type="nucleotide sequence ID" value="XM_016762086.1"/>
</dbReference>
<sequence length="374" mass="42507">MPGKISEWSDYALTEEQKKHWMEHGFIKIENCFSHELAEKWTSSIWTRLGASLDDKSTWPTEKLNMPGHTVISVQEHAPKAYAAMCELVGGEDRIADWCKYWKDGFIVNLGKPEFKETDRLDVRTLDNWHCDGDWFTHFLDSPEQALLVIPLFTEIKPKGGGTIICTDGIKLVAERLYSLPQGATPYLAPRGSPEIPKSNPERRKLWNSWVQNPGLCRDESFHEATGQVGDVYFLHPFMLHSASRNLLRSVRIITNPPVALKEPFNYDRRDGNYSLVEAKTLKDLGRPKGLPEWKIAGPRELLPSAGGRIKVGSSMNIGPLESLHQARTILIIEIPMQMQEEMKRNELERLKIAGKPIHTLEGASEYGLEYYPS</sequence>
<evidence type="ECO:0000313" key="1">
    <source>
        <dbReference type="EMBL" id="KIW94364.1"/>
    </source>
</evidence>
<accession>A0A0D2IC46</accession>